<dbReference type="InterPro" id="IPR002048">
    <property type="entry name" value="EF_hand_dom"/>
</dbReference>
<dbReference type="SUPFAM" id="SSF47473">
    <property type="entry name" value="EF-hand"/>
    <property type="match status" value="1"/>
</dbReference>
<evidence type="ECO:0000313" key="6">
    <source>
        <dbReference type="Proteomes" id="UP000179807"/>
    </source>
</evidence>
<dbReference type="InterPro" id="IPR011992">
    <property type="entry name" value="EF-hand-dom_pair"/>
</dbReference>
<evidence type="ECO:0000259" key="4">
    <source>
        <dbReference type="PROSITE" id="PS50222"/>
    </source>
</evidence>
<dbReference type="RefSeq" id="XP_068351345.1">
    <property type="nucleotide sequence ID" value="XM_068510258.1"/>
</dbReference>
<dbReference type="VEuPathDB" id="TrichDB:TRFO_35444"/>
<dbReference type="InterPro" id="IPR039865">
    <property type="entry name" value="PPP2R3C"/>
</dbReference>
<evidence type="ECO:0000313" key="5">
    <source>
        <dbReference type="EMBL" id="OHS98208.1"/>
    </source>
</evidence>
<dbReference type="GO" id="GO:0030865">
    <property type="term" value="P:cortical cytoskeleton organization"/>
    <property type="evidence" value="ECO:0007669"/>
    <property type="project" value="TreeGrafter"/>
</dbReference>
<dbReference type="Pfam" id="PF13202">
    <property type="entry name" value="EF-hand_5"/>
    <property type="match status" value="2"/>
</dbReference>
<keyword evidence="3" id="KW-0106">Calcium</keyword>
<dbReference type="AlphaFoldDB" id="A0A1J4JGA2"/>
<dbReference type="GO" id="GO:0005509">
    <property type="term" value="F:calcium ion binding"/>
    <property type="evidence" value="ECO:0007669"/>
    <property type="project" value="InterPro"/>
</dbReference>
<keyword evidence="6" id="KW-1185">Reference proteome</keyword>
<evidence type="ECO:0000256" key="1">
    <source>
        <dbReference type="ARBA" id="ARBA00004496"/>
    </source>
</evidence>
<dbReference type="GeneID" id="94844962"/>
<comment type="caution">
    <text evidence="5">The sequence shown here is derived from an EMBL/GenBank/DDBJ whole genome shotgun (WGS) entry which is preliminary data.</text>
</comment>
<comment type="subcellular location">
    <subcellularLocation>
        <location evidence="1">Cytoplasm</location>
    </subcellularLocation>
</comment>
<accession>A0A1J4JGA2</accession>
<dbReference type="GO" id="GO:0000226">
    <property type="term" value="P:microtubule cytoskeleton organization"/>
    <property type="evidence" value="ECO:0007669"/>
    <property type="project" value="TreeGrafter"/>
</dbReference>
<reference evidence="5" key="1">
    <citation type="submission" date="2016-10" db="EMBL/GenBank/DDBJ databases">
        <authorList>
            <person name="Benchimol M."/>
            <person name="Almeida L.G."/>
            <person name="Vasconcelos A.T."/>
            <person name="Perreira-Neves A."/>
            <person name="Rosa I.A."/>
            <person name="Tasca T."/>
            <person name="Bogo M.R."/>
            <person name="de Souza W."/>
        </authorList>
    </citation>
    <scope>NUCLEOTIDE SEQUENCE [LARGE SCALE GENOMIC DNA]</scope>
    <source>
        <strain evidence="5">K</strain>
    </source>
</reference>
<gene>
    <name evidence="5" type="ORF">TRFO_35444</name>
</gene>
<sequence length="427" mass="50450">MNLFSQPSTLIDALKRNGRDEIINEYVNFLNNPQKNNEIPKFFISESRTSKSYRLSSFANVMISLANRESFHSILESYPSFQDVQNLRDAYDDMSRNSHTRVIKYTQYKQLRLKWPEKFQTILSSKLFVEIGGHSMHTINVDELFKYLDMIPRCVSHFIRLNQYDIMKNGSISEGSFFDYINDMTDRLHFIDEFMQYNSNFRDHFIDFVGNRILIVLDPFRVGKVLIHNLIQNQLYLSFVILESSSDDKSRNPFSPNTIMNYINEFEAIDQNNDGLLNPEDLFKIQDTRFTKAFVDRIFDVLSGNGPIDFSWYLRFRFVWDNLGTKWANQIIFDVLDVDGDGFISLFEMNYFYREIAKNFQDIYPEKQLPTLDSWANEQFDHLNVTSSAISKEMFIKSRDVDMLVRQLTDLRTFCKCEFSEDITNLD</sequence>
<proteinExistence type="predicted"/>
<feature type="domain" description="EF-hand" evidence="4">
    <location>
        <begin position="332"/>
        <end position="359"/>
    </location>
</feature>
<dbReference type="InterPro" id="IPR018247">
    <property type="entry name" value="EF_Hand_1_Ca_BS"/>
</dbReference>
<dbReference type="Proteomes" id="UP000179807">
    <property type="component" value="Unassembled WGS sequence"/>
</dbReference>
<evidence type="ECO:0000256" key="2">
    <source>
        <dbReference type="ARBA" id="ARBA00022490"/>
    </source>
</evidence>
<dbReference type="PROSITE" id="PS50222">
    <property type="entry name" value="EF_HAND_2"/>
    <property type="match status" value="1"/>
</dbReference>
<dbReference type="GO" id="GO:0005737">
    <property type="term" value="C:cytoplasm"/>
    <property type="evidence" value="ECO:0007669"/>
    <property type="project" value="UniProtKB-SubCell"/>
</dbReference>
<evidence type="ECO:0000256" key="3">
    <source>
        <dbReference type="ARBA" id="ARBA00022837"/>
    </source>
</evidence>
<organism evidence="5 6">
    <name type="scientific">Tritrichomonas foetus</name>
    <dbReference type="NCBI Taxonomy" id="1144522"/>
    <lineage>
        <taxon>Eukaryota</taxon>
        <taxon>Metamonada</taxon>
        <taxon>Parabasalia</taxon>
        <taxon>Tritrichomonadida</taxon>
        <taxon>Tritrichomonadidae</taxon>
        <taxon>Tritrichomonas</taxon>
    </lineage>
</organism>
<dbReference type="EMBL" id="MLAK01001070">
    <property type="protein sequence ID" value="OHS98208.1"/>
    <property type="molecule type" value="Genomic_DNA"/>
</dbReference>
<keyword evidence="2" id="KW-0963">Cytoplasm</keyword>
<protein>
    <submittedName>
        <fullName evidence="5">EF hand family protein</fullName>
    </submittedName>
</protein>
<name>A0A1J4JGA2_9EUKA</name>
<dbReference type="GO" id="GO:0005819">
    <property type="term" value="C:spindle"/>
    <property type="evidence" value="ECO:0007669"/>
    <property type="project" value="TreeGrafter"/>
</dbReference>
<dbReference type="PANTHER" id="PTHR12085">
    <property type="entry name" value="SERINE/THREONINE-PROTEIN PHOSPHATASE 2A REGULATORY SUBUNIT B'' SUBUNIT GAMMA"/>
    <property type="match status" value="1"/>
</dbReference>
<dbReference type="PROSITE" id="PS00018">
    <property type="entry name" value="EF_HAND_1"/>
    <property type="match status" value="2"/>
</dbReference>
<dbReference type="OrthoDB" id="10265007at2759"/>
<dbReference type="GO" id="GO:0035303">
    <property type="term" value="P:regulation of dephosphorylation"/>
    <property type="evidence" value="ECO:0007669"/>
    <property type="project" value="InterPro"/>
</dbReference>
<dbReference type="PANTHER" id="PTHR12085:SF3">
    <property type="entry name" value="SERINE_THREONINE-PROTEIN PHOSPHATASE 2A REGULATORY SUBUNIT B'' SUBUNIT GAMMA"/>
    <property type="match status" value="1"/>
</dbReference>
<dbReference type="Gene3D" id="1.10.238.10">
    <property type="entry name" value="EF-hand"/>
    <property type="match status" value="1"/>
</dbReference>